<dbReference type="SUPFAM" id="SSF57850">
    <property type="entry name" value="RING/U-box"/>
    <property type="match status" value="1"/>
</dbReference>
<dbReference type="AlphaFoldDB" id="A0AAE1VD63"/>
<evidence type="ECO:0000256" key="2">
    <source>
        <dbReference type="ARBA" id="ARBA00022771"/>
    </source>
</evidence>
<dbReference type="InterPro" id="IPR001841">
    <property type="entry name" value="Znf_RING"/>
</dbReference>
<comment type="caution">
    <text evidence="7">The sequence shown here is derived from an EMBL/GenBank/DDBJ whole genome shotgun (WGS) entry which is preliminary data.</text>
</comment>
<dbReference type="Proteomes" id="UP001291623">
    <property type="component" value="Unassembled WGS sequence"/>
</dbReference>
<dbReference type="PROSITE" id="PS50089">
    <property type="entry name" value="ZF_RING_2"/>
    <property type="match status" value="1"/>
</dbReference>
<feature type="region of interest" description="Disordered" evidence="5">
    <location>
        <begin position="161"/>
        <end position="182"/>
    </location>
</feature>
<dbReference type="EMBL" id="JAVYJV010000012">
    <property type="protein sequence ID" value="KAK4357069.1"/>
    <property type="molecule type" value="Genomic_DNA"/>
</dbReference>
<feature type="compositionally biased region" description="Basic residues" evidence="5">
    <location>
        <begin position="168"/>
        <end position="177"/>
    </location>
</feature>
<evidence type="ECO:0000256" key="1">
    <source>
        <dbReference type="ARBA" id="ARBA00022723"/>
    </source>
</evidence>
<feature type="domain" description="RING-type" evidence="6">
    <location>
        <begin position="17"/>
        <end position="58"/>
    </location>
</feature>
<dbReference type="SMART" id="SM00184">
    <property type="entry name" value="RING"/>
    <property type="match status" value="1"/>
</dbReference>
<feature type="compositionally biased region" description="Basic residues" evidence="5">
    <location>
        <begin position="345"/>
        <end position="356"/>
    </location>
</feature>
<dbReference type="InterPro" id="IPR013083">
    <property type="entry name" value="Znf_RING/FYVE/PHD"/>
</dbReference>
<evidence type="ECO:0000256" key="5">
    <source>
        <dbReference type="SAM" id="MobiDB-lite"/>
    </source>
</evidence>
<feature type="region of interest" description="Disordered" evidence="5">
    <location>
        <begin position="203"/>
        <end position="232"/>
    </location>
</feature>
<keyword evidence="8" id="KW-1185">Reference proteome</keyword>
<keyword evidence="2 4" id="KW-0863">Zinc-finger</keyword>
<dbReference type="GO" id="GO:0008270">
    <property type="term" value="F:zinc ion binding"/>
    <property type="evidence" value="ECO:0007669"/>
    <property type="project" value="UniProtKB-KW"/>
</dbReference>
<dbReference type="PANTHER" id="PTHR46293">
    <property type="entry name" value="E3 UBIQUITIN PROTEIN LIGASE DRIP1"/>
    <property type="match status" value="1"/>
</dbReference>
<protein>
    <recommendedName>
        <fullName evidence="6">RING-type domain-containing protein</fullName>
    </recommendedName>
</protein>
<feature type="compositionally biased region" description="Polar residues" evidence="5">
    <location>
        <begin position="266"/>
        <end position="277"/>
    </location>
</feature>
<dbReference type="InterPro" id="IPR044807">
    <property type="entry name" value="DRIP1-like"/>
</dbReference>
<name>A0AAE1VD63_9SOLA</name>
<dbReference type="PANTHER" id="PTHR46293:SF11">
    <property type="entry name" value="E3 UBIQUITIN PROTEIN LIGASE DRIP1-LIKE"/>
    <property type="match status" value="1"/>
</dbReference>
<feature type="region of interest" description="Disordered" evidence="5">
    <location>
        <begin position="266"/>
        <end position="365"/>
    </location>
</feature>
<keyword evidence="3" id="KW-0862">Zinc</keyword>
<evidence type="ECO:0000259" key="6">
    <source>
        <dbReference type="PROSITE" id="PS50089"/>
    </source>
</evidence>
<evidence type="ECO:0000256" key="3">
    <source>
        <dbReference type="ARBA" id="ARBA00022833"/>
    </source>
</evidence>
<organism evidence="7 8">
    <name type="scientific">Anisodus tanguticus</name>
    <dbReference type="NCBI Taxonomy" id="243964"/>
    <lineage>
        <taxon>Eukaryota</taxon>
        <taxon>Viridiplantae</taxon>
        <taxon>Streptophyta</taxon>
        <taxon>Embryophyta</taxon>
        <taxon>Tracheophyta</taxon>
        <taxon>Spermatophyta</taxon>
        <taxon>Magnoliopsida</taxon>
        <taxon>eudicotyledons</taxon>
        <taxon>Gunneridae</taxon>
        <taxon>Pentapetalae</taxon>
        <taxon>asterids</taxon>
        <taxon>lamiids</taxon>
        <taxon>Solanales</taxon>
        <taxon>Solanaceae</taxon>
        <taxon>Solanoideae</taxon>
        <taxon>Hyoscyameae</taxon>
        <taxon>Anisodus</taxon>
    </lineage>
</organism>
<evidence type="ECO:0000313" key="8">
    <source>
        <dbReference type="Proteomes" id="UP001291623"/>
    </source>
</evidence>
<evidence type="ECO:0000313" key="7">
    <source>
        <dbReference type="EMBL" id="KAK4357069.1"/>
    </source>
</evidence>
<dbReference type="GO" id="GO:0004842">
    <property type="term" value="F:ubiquitin-protein transferase activity"/>
    <property type="evidence" value="ECO:0007669"/>
    <property type="project" value="InterPro"/>
</dbReference>
<keyword evidence="1" id="KW-0479">Metal-binding</keyword>
<gene>
    <name evidence="7" type="ORF">RND71_022679</name>
</gene>
<feature type="region of interest" description="Disordered" evidence="5">
    <location>
        <begin position="100"/>
        <end position="125"/>
    </location>
</feature>
<evidence type="ECO:0000256" key="4">
    <source>
        <dbReference type="PROSITE-ProRule" id="PRU00175"/>
    </source>
</evidence>
<proteinExistence type="predicted"/>
<feature type="compositionally biased region" description="Basic and acidic residues" evidence="5">
    <location>
        <begin position="100"/>
        <end position="112"/>
    </location>
</feature>
<accession>A0AAE1VD63</accession>
<dbReference type="PROSITE" id="PS00518">
    <property type="entry name" value="ZF_RING_1"/>
    <property type="match status" value="1"/>
</dbReference>
<sequence>MDDFARRQASIKSVLTCGICKKLCKKVTIIEECCHRFCKKCITKKITEEKSHVCPVCNLDLGVAPLQKIRPDHQVQEIRDIFSDKRREYIERGLIKDNSKKGETKKLAHEDDNNNNNSANMLIDNPLPPAAAAVAKSSRRNEKSISSLVDTMPVDDQVTNQQNVSSIGRRRRGRKANKNATRFQDSSKFDNIEVNQIKVDQPGSSSIPILSGKATQNKQQVETTPYGAESSKNDIISKKNKSTEPLDGMNDLWEPLNTLVTKGVTLPNSNKSKSTEPVPNFTPLINLDDEDDDEDEEYVPSPKTREHKVSKTNVVQKEERRSNVVPAAEAAPSTSNNNNNDDKGKGKKGRCGRKKKETNNIPAAAAAGSNNNVAQVRVTQEAAATIGNILNQRVNPIWFTLVASDKQDVNMHVSYIKKYLAQKLSLQSEHGVDLHMLGIQLRPELPLHQLADLWLRAAEQQNSGIKKTKVGGSAKDFVMVLTYARNLKPQPN</sequence>
<feature type="compositionally biased region" description="Acidic residues" evidence="5">
    <location>
        <begin position="287"/>
        <end position="298"/>
    </location>
</feature>
<dbReference type="Gene3D" id="3.30.40.10">
    <property type="entry name" value="Zinc/RING finger domain, C3HC4 (zinc finger)"/>
    <property type="match status" value="1"/>
</dbReference>
<feature type="compositionally biased region" description="Low complexity" evidence="5">
    <location>
        <begin position="114"/>
        <end position="125"/>
    </location>
</feature>
<reference evidence="7" key="1">
    <citation type="submission" date="2023-12" db="EMBL/GenBank/DDBJ databases">
        <title>Genome assembly of Anisodus tanguticus.</title>
        <authorList>
            <person name="Wang Y.-J."/>
        </authorList>
    </citation>
    <scope>NUCLEOTIDE SEQUENCE</scope>
    <source>
        <strain evidence="7">KB-2021</strain>
        <tissue evidence="7">Leaf</tissue>
    </source>
</reference>
<dbReference type="InterPro" id="IPR017907">
    <property type="entry name" value="Znf_RING_CS"/>
</dbReference>
<feature type="compositionally biased region" description="Polar residues" evidence="5">
    <location>
        <begin position="203"/>
        <end position="223"/>
    </location>
</feature>